<evidence type="ECO:0000256" key="1">
    <source>
        <dbReference type="SAM" id="MobiDB-lite"/>
    </source>
</evidence>
<dbReference type="RefSeq" id="WP_164200610.1">
    <property type="nucleotide sequence ID" value="NZ_JAAGMP010000314.1"/>
</dbReference>
<dbReference type="Proteomes" id="UP000469670">
    <property type="component" value="Unassembled WGS sequence"/>
</dbReference>
<proteinExistence type="predicted"/>
<reference evidence="2 3" key="1">
    <citation type="submission" date="2020-01" db="EMBL/GenBank/DDBJ databases">
        <title>Insect and environment-associated Actinomycetes.</title>
        <authorList>
            <person name="Currrie C."/>
            <person name="Chevrette M."/>
            <person name="Carlson C."/>
            <person name="Stubbendieck R."/>
            <person name="Wendt-Pienkowski E."/>
        </authorList>
    </citation>
    <scope>NUCLEOTIDE SEQUENCE [LARGE SCALE GENOMIC DNA]</scope>
    <source>
        <strain evidence="2 3">SID7590</strain>
    </source>
</reference>
<organism evidence="2 3">
    <name type="scientific">Streptomyces parvus</name>
    <dbReference type="NCBI Taxonomy" id="66428"/>
    <lineage>
        <taxon>Bacteria</taxon>
        <taxon>Bacillati</taxon>
        <taxon>Actinomycetota</taxon>
        <taxon>Actinomycetes</taxon>
        <taxon>Kitasatosporales</taxon>
        <taxon>Streptomycetaceae</taxon>
        <taxon>Streptomyces</taxon>
    </lineage>
</organism>
<dbReference type="EMBL" id="JAAGMP010000314">
    <property type="protein sequence ID" value="NEC17946.1"/>
    <property type="molecule type" value="Genomic_DNA"/>
</dbReference>
<sequence>MPIVYQQHHHTPREHPMMTENHPTGQNPTPAHAAAAVMAIALCGLLTLTGEQLQHLGTATAVLSALWPMTATLTRRT</sequence>
<name>A0A7K3RRU7_9ACTN</name>
<evidence type="ECO:0000313" key="3">
    <source>
        <dbReference type="Proteomes" id="UP000469670"/>
    </source>
</evidence>
<gene>
    <name evidence="2" type="ORF">G3I50_06670</name>
</gene>
<feature type="region of interest" description="Disordered" evidence="1">
    <location>
        <begin position="1"/>
        <end position="30"/>
    </location>
</feature>
<protein>
    <submittedName>
        <fullName evidence="2">Uncharacterized protein</fullName>
    </submittedName>
</protein>
<comment type="caution">
    <text evidence="2">The sequence shown here is derived from an EMBL/GenBank/DDBJ whole genome shotgun (WGS) entry which is preliminary data.</text>
</comment>
<dbReference type="AlphaFoldDB" id="A0A7K3RRU7"/>
<accession>A0A7K3RRU7</accession>
<evidence type="ECO:0000313" key="2">
    <source>
        <dbReference type="EMBL" id="NEC17946.1"/>
    </source>
</evidence>